<gene>
    <name evidence="1" type="ORF">A6J39_009900</name>
</gene>
<keyword evidence="2" id="KW-1185">Reference proteome</keyword>
<name>A0AAX0WW43_9GAMM</name>
<proteinExistence type="predicted"/>
<dbReference type="RefSeq" id="WP_019232007.1">
    <property type="nucleotide sequence ID" value="NZ_CAAAHR010000067.1"/>
</dbReference>
<reference evidence="1" key="1">
    <citation type="submission" date="2017-12" db="EMBL/GenBank/DDBJ databases">
        <title>FDA dAtabase for Regulatory Grade micrObial Sequences (FDA-ARGOS): Supporting development and validation of Infectious Disease Dx tests.</title>
        <authorList>
            <person name="Kerrigan L."/>
            <person name="Tallon L.J."/>
            <person name="Sadzewicz L."/>
            <person name="Sengamalay N."/>
            <person name="Ott S."/>
            <person name="Godinez A."/>
            <person name="Nagaraj S."/>
            <person name="Vavikolanu K."/>
            <person name="Vyas G."/>
            <person name="Nadendla S."/>
            <person name="Aluvathingal J."/>
            <person name="Sichtig H."/>
        </authorList>
    </citation>
    <scope>NUCLEOTIDE SEQUENCE [LARGE SCALE GENOMIC DNA]</scope>
    <source>
        <strain evidence="1">FDAARGOS_200</strain>
    </source>
</reference>
<evidence type="ECO:0000313" key="1">
    <source>
        <dbReference type="EMBL" id="PNL61501.1"/>
    </source>
</evidence>
<dbReference type="EMBL" id="NBTX02000004">
    <property type="protein sequence ID" value="PNL61501.1"/>
    <property type="molecule type" value="Genomic_DNA"/>
</dbReference>
<accession>A0AAX0WW43</accession>
<organism evidence="1 2">
    <name type="scientific">Legionella anisa</name>
    <dbReference type="NCBI Taxonomy" id="28082"/>
    <lineage>
        <taxon>Bacteria</taxon>
        <taxon>Pseudomonadati</taxon>
        <taxon>Pseudomonadota</taxon>
        <taxon>Gammaproteobacteria</taxon>
        <taxon>Legionellales</taxon>
        <taxon>Legionellaceae</taxon>
        <taxon>Legionella</taxon>
    </lineage>
</organism>
<comment type="caution">
    <text evidence="1">The sequence shown here is derived from an EMBL/GenBank/DDBJ whole genome shotgun (WGS) entry which is preliminary data.</text>
</comment>
<evidence type="ECO:0000313" key="2">
    <source>
        <dbReference type="Proteomes" id="UP000192511"/>
    </source>
</evidence>
<sequence length="498" mass="56566">MKEITLTAIFEGTIYSIEERQTHLHRVLQEDCDGVRITSAEEINQHQDVTHFKMGFNGCGVDYGVKGLLFGAGVEEQSDQVVAVVKKLIHDGYKVKLNGIGLSRGGIAAILAAIKLAHIDPFHLETNLLLLDPVPGNLFYIPFLDFFKHTLTNRTLDLSHSKNLNYVETLYPYLEVGDDTGDRLDQVLASFHIPIRPTYPKHCQVREEVVLGAHLKAFQDLDKEQDTAQIKYYGVDVIPVIRKLSRAIMYQFLSRVGSLAKVGENVAQTEIITEFEREREKWTGILAGIIRNIIPKNRKLHSQDDSKITVTNSAKYLNKTHRELIDMESQDPEELCLKVEPERTYFKKEKTPLTKEVLLSLVKVIENNMTDTSKQGRKGILLSNIQKGLEKDASFSEEQLSFILRDILTIVLQRDRYSYSFYGTTTSGLALVKAFNQSEFRAIQELIQFEGKPVEYSDLSAYVLGRNDSAHFNSQAKESNLDHITEHELGEDGYRMLI</sequence>
<dbReference type="AlphaFoldDB" id="A0AAX0WW43"/>
<dbReference type="GeneID" id="98066199"/>
<protein>
    <submittedName>
        <fullName evidence="1">Uncharacterized protein</fullName>
    </submittedName>
</protein>
<dbReference type="Proteomes" id="UP000192511">
    <property type="component" value="Unassembled WGS sequence"/>
</dbReference>